<reference evidence="1 2" key="1">
    <citation type="submission" date="2024-09" db="EMBL/GenBank/DDBJ databases">
        <authorList>
            <person name="Ruan L."/>
        </authorList>
    </citation>
    <scope>NUCLEOTIDE SEQUENCE [LARGE SCALE GENOMIC DNA]</scope>
    <source>
        <strain evidence="1 2">D33</strain>
    </source>
</reference>
<evidence type="ECO:0000313" key="1">
    <source>
        <dbReference type="EMBL" id="MFB5679367.1"/>
    </source>
</evidence>
<protein>
    <submittedName>
        <fullName evidence="1">Uncharacterized protein</fullName>
    </submittedName>
</protein>
<organism evidence="1 2">
    <name type="scientific">Paenibacillus terreus</name>
    <dbReference type="NCBI Taxonomy" id="1387834"/>
    <lineage>
        <taxon>Bacteria</taxon>
        <taxon>Bacillati</taxon>
        <taxon>Bacillota</taxon>
        <taxon>Bacilli</taxon>
        <taxon>Bacillales</taxon>
        <taxon>Paenibacillaceae</taxon>
        <taxon>Paenibacillus</taxon>
    </lineage>
</organism>
<dbReference type="EMBL" id="JBHILM010000001">
    <property type="protein sequence ID" value="MFB5679367.1"/>
    <property type="molecule type" value="Genomic_DNA"/>
</dbReference>
<accession>A0ABV5B0Y4</accession>
<dbReference type="Proteomes" id="UP001580407">
    <property type="component" value="Unassembled WGS sequence"/>
</dbReference>
<proteinExistence type="predicted"/>
<comment type="caution">
    <text evidence="1">The sequence shown here is derived from an EMBL/GenBank/DDBJ whole genome shotgun (WGS) entry which is preliminary data.</text>
</comment>
<evidence type="ECO:0000313" key="2">
    <source>
        <dbReference type="Proteomes" id="UP001580407"/>
    </source>
</evidence>
<keyword evidence="2" id="KW-1185">Reference proteome</keyword>
<gene>
    <name evidence="1" type="ORF">ACE3NQ_00395</name>
</gene>
<dbReference type="RefSeq" id="WP_375533050.1">
    <property type="nucleotide sequence ID" value="NZ_JBHIRX010000002.1"/>
</dbReference>
<sequence>MSGQLCSIWSAAYEWTVYYGQQEWYREGEQPVVSSWRRQAFVFFAGNTYKQ</sequence>
<name>A0ABV5B0Y4_9BACL</name>